<dbReference type="EMBL" id="JAHCQH010000020">
    <property type="protein sequence ID" value="MBS9478559.1"/>
    <property type="molecule type" value="Genomic_DNA"/>
</dbReference>
<evidence type="ECO:0000313" key="2">
    <source>
        <dbReference type="Proteomes" id="UP001166585"/>
    </source>
</evidence>
<organism evidence="1 2">
    <name type="scientific">Ancylobacter radicis</name>
    <dbReference type="NCBI Taxonomy" id="2836179"/>
    <lineage>
        <taxon>Bacteria</taxon>
        <taxon>Pseudomonadati</taxon>
        <taxon>Pseudomonadota</taxon>
        <taxon>Alphaproteobacteria</taxon>
        <taxon>Hyphomicrobiales</taxon>
        <taxon>Xanthobacteraceae</taxon>
        <taxon>Ancylobacter</taxon>
    </lineage>
</organism>
<proteinExistence type="predicted"/>
<protein>
    <submittedName>
        <fullName evidence="1">Uncharacterized protein</fullName>
    </submittedName>
</protein>
<evidence type="ECO:0000313" key="1">
    <source>
        <dbReference type="EMBL" id="MBS9478559.1"/>
    </source>
</evidence>
<sequence length="80" mass="9032">MDEARRAVAAMHVDDLKTILGRMAPGMQLTVPDDWLDRRMEGTRASRAALIADIARQYCCILRPNISSHTFEKQEVPYTG</sequence>
<accession>A0ABS5RCI4</accession>
<dbReference type="Proteomes" id="UP001166585">
    <property type="component" value="Unassembled WGS sequence"/>
</dbReference>
<dbReference type="RefSeq" id="WP_213756516.1">
    <property type="nucleotide sequence ID" value="NZ_JAHCQH010000020.1"/>
</dbReference>
<gene>
    <name evidence="1" type="ORF">KIP89_15705</name>
</gene>
<comment type="caution">
    <text evidence="1">The sequence shown here is derived from an EMBL/GenBank/DDBJ whole genome shotgun (WGS) entry which is preliminary data.</text>
</comment>
<reference evidence="1" key="1">
    <citation type="submission" date="2021-05" db="EMBL/GenBank/DDBJ databases">
        <authorList>
            <person name="Sun Q."/>
            <person name="Inoue M."/>
        </authorList>
    </citation>
    <scope>NUCLEOTIDE SEQUENCE</scope>
    <source>
        <strain evidence="1">VKM B-3255</strain>
    </source>
</reference>
<keyword evidence="2" id="KW-1185">Reference proteome</keyword>
<name>A0ABS5RCI4_9HYPH</name>